<name>A0A4R0RJW0_9APHY</name>
<comment type="caution">
    <text evidence="4">The sequence shown here is derived from an EMBL/GenBank/DDBJ whole genome shotgun (WGS) entry which is preliminary data.</text>
</comment>
<dbReference type="STRING" id="92696.A0A4R0RJW0"/>
<protein>
    <recommendedName>
        <fullName evidence="3">BTB domain-containing protein</fullName>
    </recommendedName>
</protein>
<dbReference type="SMART" id="SM00225">
    <property type="entry name" value="BTB"/>
    <property type="match status" value="2"/>
</dbReference>
<keyword evidence="5" id="KW-1185">Reference proteome</keyword>
<comment type="function">
    <text evidence="1">May act as a substrate-specific adapter of an E3 ubiquitin-protein ligase complex (CUL3-RBX1-BTB) which mediates the ubiquitination and subsequent proteasomal degradation of target proteins.</text>
</comment>
<dbReference type="Gene3D" id="3.30.710.10">
    <property type="entry name" value="Potassium Channel Kv1.1, Chain A"/>
    <property type="match status" value="2"/>
</dbReference>
<evidence type="ECO:0000256" key="2">
    <source>
        <dbReference type="SAM" id="MobiDB-lite"/>
    </source>
</evidence>
<dbReference type="InterPro" id="IPR000210">
    <property type="entry name" value="BTB/POZ_dom"/>
</dbReference>
<evidence type="ECO:0000313" key="4">
    <source>
        <dbReference type="EMBL" id="TCD62584.1"/>
    </source>
</evidence>
<dbReference type="Pfam" id="PF00651">
    <property type="entry name" value="BTB"/>
    <property type="match status" value="2"/>
</dbReference>
<evidence type="ECO:0000313" key="5">
    <source>
        <dbReference type="Proteomes" id="UP000292702"/>
    </source>
</evidence>
<dbReference type="InterPro" id="IPR044784">
    <property type="entry name" value="At1g01640-like"/>
</dbReference>
<organism evidence="4 5">
    <name type="scientific">Steccherinum ochraceum</name>
    <dbReference type="NCBI Taxonomy" id="92696"/>
    <lineage>
        <taxon>Eukaryota</taxon>
        <taxon>Fungi</taxon>
        <taxon>Dikarya</taxon>
        <taxon>Basidiomycota</taxon>
        <taxon>Agaricomycotina</taxon>
        <taxon>Agaricomycetes</taxon>
        <taxon>Polyporales</taxon>
        <taxon>Steccherinaceae</taxon>
        <taxon>Steccherinum</taxon>
    </lineage>
</organism>
<dbReference type="PROSITE" id="PS50097">
    <property type="entry name" value="BTB"/>
    <property type="match status" value="1"/>
</dbReference>
<feature type="domain" description="BTB" evidence="3">
    <location>
        <begin position="24"/>
        <end position="96"/>
    </location>
</feature>
<dbReference type="EMBL" id="RWJN01000359">
    <property type="protein sequence ID" value="TCD62584.1"/>
    <property type="molecule type" value="Genomic_DNA"/>
</dbReference>
<evidence type="ECO:0000256" key="1">
    <source>
        <dbReference type="ARBA" id="ARBA00002668"/>
    </source>
</evidence>
<dbReference type="OrthoDB" id="3164835at2759"/>
<reference evidence="4 5" key="1">
    <citation type="submission" date="2018-11" db="EMBL/GenBank/DDBJ databases">
        <title>Genome assembly of Steccherinum ochraceum LE-BIN_3174, the white-rot fungus of the Steccherinaceae family (The Residual Polyporoid clade, Polyporales, Basidiomycota).</title>
        <authorList>
            <person name="Fedorova T.V."/>
            <person name="Glazunova O.A."/>
            <person name="Landesman E.O."/>
            <person name="Moiseenko K.V."/>
            <person name="Psurtseva N.V."/>
            <person name="Savinova O.S."/>
            <person name="Shakhova N.V."/>
            <person name="Tyazhelova T.V."/>
            <person name="Vasina D.V."/>
        </authorList>
    </citation>
    <scope>NUCLEOTIDE SEQUENCE [LARGE SCALE GENOMIC DNA]</scope>
    <source>
        <strain evidence="4 5">LE-BIN_3174</strain>
    </source>
</reference>
<evidence type="ECO:0000259" key="3">
    <source>
        <dbReference type="PROSITE" id="PS50097"/>
    </source>
</evidence>
<proteinExistence type="predicted"/>
<sequence length="469" mass="51226">MALATIGLASTVNIVSTEPFNQKRDGCIVVRSSDGHDFYVQSCILELASPVFASLISTFKLQDPDIAAAITIPELDSTQLTHFLRILYPAASSTSLTVNQMDRMYEVGKMYRATAITSRVEDLVDIRATFIYSIWELYGESCVELAEGTAGYPDLDKTTSGAYFRILWFIERRGEVPACFTFTRRTPGDGTCSDLVAHTIHPFASDFLDDKAFERIPADIVVQSGEGQSSFFAHKASLILASPILAKKIAALNFGSSTGLPVLVLPENHDVMRLLLRFCYGFTMLWGAAFGNTSDLALVAQAIQAAVKYAIPHVIDTARSICEAFLAEDPMKAYFMAVGCVLKSEATRAARLLSRDSVPFKYIPAMEHAPAKTYYRLLRYRAATHEAAAGAFDKFTFKSEDSPADVSSSTSSSVTGSETLVSEDPFDHGTQFFGVVLPGNLPVEKRTEVKNAINEAVDKVELEIDSPSS</sequence>
<dbReference type="PANTHER" id="PTHR47274:SF1">
    <property type="entry name" value="BTB_POZ DOMAIN CONTAINING PROTEIN, EXPRESSED"/>
    <property type="match status" value="1"/>
</dbReference>
<feature type="region of interest" description="Disordered" evidence="2">
    <location>
        <begin position="400"/>
        <end position="425"/>
    </location>
</feature>
<dbReference type="InterPro" id="IPR011333">
    <property type="entry name" value="SKP1/BTB/POZ_sf"/>
</dbReference>
<dbReference type="PANTHER" id="PTHR47274">
    <property type="entry name" value="BTB/POZ DOMAIN CONTAINING PROTEIN, EXPRESSED-RELATED"/>
    <property type="match status" value="1"/>
</dbReference>
<gene>
    <name evidence="4" type="ORF">EIP91_006658</name>
</gene>
<feature type="compositionally biased region" description="Low complexity" evidence="2">
    <location>
        <begin position="404"/>
        <end position="423"/>
    </location>
</feature>
<dbReference type="AlphaFoldDB" id="A0A4R0RJW0"/>
<dbReference type="Proteomes" id="UP000292702">
    <property type="component" value="Unassembled WGS sequence"/>
</dbReference>
<accession>A0A4R0RJW0</accession>
<dbReference type="SUPFAM" id="SSF54695">
    <property type="entry name" value="POZ domain"/>
    <property type="match status" value="2"/>
</dbReference>